<dbReference type="InterPro" id="IPR001647">
    <property type="entry name" value="HTH_TetR"/>
</dbReference>
<dbReference type="InterPro" id="IPR009057">
    <property type="entry name" value="Homeodomain-like_sf"/>
</dbReference>
<dbReference type="Proteomes" id="UP001164718">
    <property type="component" value="Chromosome"/>
</dbReference>
<dbReference type="PANTHER" id="PTHR43479:SF11">
    <property type="entry name" value="ACREF_ENVCD OPERON REPRESSOR-RELATED"/>
    <property type="match status" value="1"/>
</dbReference>
<dbReference type="EMBL" id="CP106878">
    <property type="protein sequence ID" value="WAA09763.1"/>
    <property type="molecule type" value="Genomic_DNA"/>
</dbReference>
<evidence type="ECO:0000313" key="5">
    <source>
        <dbReference type="EMBL" id="WAA09763.1"/>
    </source>
</evidence>
<keyword evidence="2 3" id="KW-0238">DNA-binding</keyword>
<dbReference type="KEGG" id="faf:OE104_14840"/>
<keyword evidence="6" id="KW-1185">Reference proteome</keyword>
<proteinExistence type="predicted"/>
<protein>
    <submittedName>
        <fullName evidence="5">TetR/AcrR family transcriptional regulator</fullName>
    </submittedName>
</protein>
<gene>
    <name evidence="5" type="ORF">OE104_14840</name>
</gene>
<organism evidence="5 6">
    <name type="scientific">Fervidibacillus albus</name>
    <dbReference type="NCBI Taxonomy" id="2980026"/>
    <lineage>
        <taxon>Bacteria</taxon>
        <taxon>Bacillati</taxon>
        <taxon>Bacillota</taxon>
        <taxon>Bacilli</taxon>
        <taxon>Bacillales</taxon>
        <taxon>Bacillaceae</taxon>
        <taxon>Fervidibacillus</taxon>
    </lineage>
</organism>
<dbReference type="RefSeq" id="WP_275417546.1">
    <property type="nucleotide sequence ID" value="NZ_CP106878.1"/>
</dbReference>
<evidence type="ECO:0000256" key="3">
    <source>
        <dbReference type="PROSITE-ProRule" id="PRU00335"/>
    </source>
</evidence>
<evidence type="ECO:0000256" key="1">
    <source>
        <dbReference type="ARBA" id="ARBA00022491"/>
    </source>
</evidence>
<feature type="DNA-binding region" description="H-T-H motif" evidence="3">
    <location>
        <begin position="29"/>
        <end position="48"/>
    </location>
</feature>
<dbReference type="GO" id="GO:0003677">
    <property type="term" value="F:DNA binding"/>
    <property type="evidence" value="ECO:0007669"/>
    <property type="project" value="UniProtKB-UniRule"/>
</dbReference>
<dbReference type="AlphaFoldDB" id="A0A9E8LU93"/>
<keyword evidence="1" id="KW-0678">Repressor</keyword>
<evidence type="ECO:0000259" key="4">
    <source>
        <dbReference type="PROSITE" id="PS50977"/>
    </source>
</evidence>
<dbReference type="SUPFAM" id="SSF46689">
    <property type="entry name" value="Homeodomain-like"/>
    <property type="match status" value="1"/>
</dbReference>
<sequence length="191" mass="22561">MARERKFTTDDLFQKTKQLLLAVGYEGFTIQLLAKELDVTRAAIYKYYENKDELITDYLLYEIDRFMADLKKLDRLENFENQFDFLLRSILKHKEIHRVARMFFLIPIAGNEKVAKNKEKLEKLHNDMYDRLYHFIASGKKVGKIKNHLPDALILGMIFHTISIVNSTSLSDDQWFVAMKEMLVDGIYIRS</sequence>
<evidence type="ECO:0000256" key="2">
    <source>
        <dbReference type="ARBA" id="ARBA00023125"/>
    </source>
</evidence>
<dbReference type="PROSITE" id="PS50977">
    <property type="entry name" value="HTH_TETR_2"/>
    <property type="match status" value="1"/>
</dbReference>
<dbReference type="PRINTS" id="PR00455">
    <property type="entry name" value="HTHTETR"/>
</dbReference>
<reference evidence="5" key="1">
    <citation type="submission" date="2022-09" db="EMBL/GenBank/DDBJ databases">
        <title>Complete Genomes of Fervidibacillus albus and Fervidibacillus halotolerans isolated from tidal flat sediments.</title>
        <authorList>
            <person name="Kwon K.K."/>
            <person name="Yang S.-H."/>
            <person name="Park M.J."/>
            <person name="Oh H.-M."/>
        </authorList>
    </citation>
    <scope>NUCLEOTIDE SEQUENCE</scope>
    <source>
        <strain evidence="5">MEBiC13591</strain>
    </source>
</reference>
<dbReference type="PANTHER" id="PTHR43479">
    <property type="entry name" value="ACREF/ENVCD OPERON REPRESSOR-RELATED"/>
    <property type="match status" value="1"/>
</dbReference>
<name>A0A9E8LU93_9BACI</name>
<evidence type="ECO:0000313" key="6">
    <source>
        <dbReference type="Proteomes" id="UP001164718"/>
    </source>
</evidence>
<dbReference type="Gene3D" id="1.10.357.10">
    <property type="entry name" value="Tetracycline Repressor, domain 2"/>
    <property type="match status" value="1"/>
</dbReference>
<feature type="domain" description="HTH tetR-type" evidence="4">
    <location>
        <begin position="6"/>
        <end position="66"/>
    </location>
</feature>
<dbReference type="Pfam" id="PF00440">
    <property type="entry name" value="TetR_N"/>
    <property type="match status" value="1"/>
</dbReference>
<dbReference type="InterPro" id="IPR050624">
    <property type="entry name" value="HTH-type_Tx_Regulator"/>
</dbReference>
<accession>A0A9E8LU93</accession>